<evidence type="ECO:0000256" key="1">
    <source>
        <dbReference type="SAM" id="Phobius"/>
    </source>
</evidence>
<feature type="domain" description="DUF8119" evidence="2">
    <location>
        <begin position="16"/>
        <end position="83"/>
    </location>
</feature>
<dbReference type="InterPro" id="IPR058432">
    <property type="entry name" value="DUF8119"/>
</dbReference>
<feature type="transmembrane region" description="Helical" evidence="1">
    <location>
        <begin position="34"/>
        <end position="52"/>
    </location>
</feature>
<sequence length="85" mass="9414">MTETDPTDDSDEEPLVDRLGSHVRENRTGMFQDLVFAVAWVTVVSLLFDHVFVGAPEWAFYLAMVGGVPAYFGFFASLAIAKRGK</sequence>
<feature type="transmembrane region" description="Helical" evidence="1">
    <location>
        <begin position="58"/>
        <end position="81"/>
    </location>
</feature>
<dbReference type="AlphaFoldDB" id="A0A521D7F7"/>
<dbReference type="EMBL" id="FXTD01000006">
    <property type="protein sequence ID" value="SMO67633.1"/>
    <property type="molecule type" value="Genomic_DNA"/>
</dbReference>
<evidence type="ECO:0000313" key="3">
    <source>
        <dbReference type="EMBL" id="SMO67633.1"/>
    </source>
</evidence>
<dbReference type="Proteomes" id="UP000319712">
    <property type="component" value="Unassembled WGS sequence"/>
</dbReference>
<dbReference type="OrthoDB" id="198557at2157"/>
<proteinExistence type="predicted"/>
<protein>
    <recommendedName>
        <fullName evidence="2">DUF8119 domain-containing protein</fullName>
    </recommendedName>
</protein>
<organism evidence="3 4">
    <name type="scientific">Halorubrum cibi</name>
    <dbReference type="NCBI Taxonomy" id="413815"/>
    <lineage>
        <taxon>Archaea</taxon>
        <taxon>Methanobacteriati</taxon>
        <taxon>Methanobacteriota</taxon>
        <taxon>Stenosarchaea group</taxon>
        <taxon>Halobacteria</taxon>
        <taxon>Halobacteriales</taxon>
        <taxon>Haloferacaceae</taxon>
        <taxon>Halorubrum</taxon>
    </lineage>
</organism>
<gene>
    <name evidence="3" type="ORF">SAMN06264867_10691</name>
</gene>
<keyword evidence="1" id="KW-0812">Transmembrane</keyword>
<keyword evidence="1" id="KW-1133">Transmembrane helix</keyword>
<name>A0A521D7F7_9EURY</name>
<dbReference type="RefSeq" id="WP_142986672.1">
    <property type="nucleotide sequence ID" value="NZ_FXTD01000006.1"/>
</dbReference>
<evidence type="ECO:0000313" key="4">
    <source>
        <dbReference type="Proteomes" id="UP000319712"/>
    </source>
</evidence>
<keyword evidence="4" id="KW-1185">Reference proteome</keyword>
<evidence type="ECO:0000259" key="2">
    <source>
        <dbReference type="Pfam" id="PF26436"/>
    </source>
</evidence>
<reference evidence="3 4" key="1">
    <citation type="submission" date="2017-05" db="EMBL/GenBank/DDBJ databases">
        <authorList>
            <person name="Varghese N."/>
            <person name="Submissions S."/>
        </authorList>
    </citation>
    <scope>NUCLEOTIDE SEQUENCE [LARGE SCALE GENOMIC DNA]</scope>
    <source>
        <strain evidence="3 4">DSM 19504</strain>
    </source>
</reference>
<accession>A0A521D7F7</accession>
<keyword evidence="1" id="KW-0472">Membrane</keyword>
<dbReference type="Pfam" id="PF26436">
    <property type="entry name" value="DUF8119"/>
    <property type="match status" value="1"/>
</dbReference>